<dbReference type="VEuPathDB" id="AmoebaDB:NfTy_011020"/>
<feature type="region of interest" description="Disordered" evidence="1">
    <location>
        <begin position="235"/>
        <end position="272"/>
    </location>
</feature>
<evidence type="ECO:0000256" key="1">
    <source>
        <dbReference type="SAM" id="MobiDB-lite"/>
    </source>
</evidence>
<dbReference type="RefSeq" id="XP_044567936.1">
    <property type="nucleotide sequence ID" value="XM_044700569.1"/>
</dbReference>
<reference evidence="2 3" key="1">
    <citation type="journal article" date="2019" name="Sci. Rep.">
        <title>Nanopore sequencing improves the draft genome of the human pathogenic amoeba Naegleria fowleri.</title>
        <authorList>
            <person name="Liechti N."/>
            <person name="Schurch N."/>
            <person name="Bruggmann R."/>
            <person name="Wittwer M."/>
        </authorList>
    </citation>
    <scope>NUCLEOTIDE SEQUENCE [LARGE SCALE GENOMIC DNA]</scope>
    <source>
        <strain evidence="2 3">ATCC 30894</strain>
    </source>
</reference>
<feature type="region of interest" description="Disordered" evidence="1">
    <location>
        <begin position="1"/>
        <end position="35"/>
    </location>
</feature>
<proteinExistence type="predicted"/>
<dbReference type="OrthoDB" id="10627226at2759"/>
<feature type="compositionally biased region" description="Polar residues" evidence="1">
    <location>
        <begin position="183"/>
        <end position="194"/>
    </location>
</feature>
<feature type="compositionally biased region" description="Low complexity" evidence="1">
    <location>
        <begin position="256"/>
        <end position="272"/>
    </location>
</feature>
<feature type="compositionally biased region" description="Basic residues" evidence="1">
    <location>
        <begin position="195"/>
        <end position="205"/>
    </location>
</feature>
<dbReference type="GeneID" id="68117503"/>
<feature type="region of interest" description="Disordered" evidence="1">
    <location>
        <begin position="126"/>
        <end position="207"/>
    </location>
</feature>
<feature type="compositionally biased region" description="Polar residues" evidence="1">
    <location>
        <begin position="22"/>
        <end position="35"/>
    </location>
</feature>
<evidence type="ECO:0000313" key="2">
    <source>
        <dbReference type="EMBL" id="KAF0983223.1"/>
    </source>
</evidence>
<organism evidence="2 3">
    <name type="scientific">Naegleria fowleri</name>
    <name type="common">Brain eating amoeba</name>
    <dbReference type="NCBI Taxonomy" id="5763"/>
    <lineage>
        <taxon>Eukaryota</taxon>
        <taxon>Discoba</taxon>
        <taxon>Heterolobosea</taxon>
        <taxon>Tetramitia</taxon>
        <taxon>Eutetramitia</taxon>
        <taxon>Vahlkampfiidae</taxon>
        <taxon>Naegleria</taxon>
    </lineage>
</organism>
<dbReference type="EMBL" id="VFQX01000006">
    <property type="protein sequence ID" value="KAF0983223.1"/>
    <property type="molecule type" value="Genomic_DNA"/>
</dbReference>
<dbReference type="AlphaFoldDB" id="A0A6A5BYK9"/>
<accession>A0A6A5BYK9</accession>
<gene>
    <name evidence="2" type="ORF">FDP41_010288</name>
</gene>
<keyword evidence="3" id="KW-1185">Reference proteome</keyword>
<sequence>MSCNTVASLHTQQQHSSNTTTAANHPSTQPQTPLDNHNNVCLRDFDTFFSANTFSEYSETPENIQCIEQLKQVLMLNGFIQQQQPNSSQLCSQPNLNLINTNVVADPSFDWFNALFDIQEEEDSSLPSFSDSSFGSTTSQNHHPSLSTTIPPVIITSSSPVSPTVNNNPSSLRTSEKTEKQIETLSKVSKPQKTTSKKNKPRKNPRLIFEKACREQRPLEFDVVTTEEMALKVSGNALKQRGRPKKKNRNSSITIPQQDTQSSSKSPSSSVPVQFVSNCYDKCSKIFK</sequence>
<protein>
    <submittedName>
        <fullName evidence="2">Uncharacterized protein</fullName>
    </submittedName>
</protein>
<name>A0A6A5BYK9_NAEFO</name>
<dbReference type="VEuPathDB" id="AmoebaDB:NF0088430"/>
<dbReference type="VEuPathDB" id="AmoebaDB:FDP41_010288"/>
<feature type="compositionally biased region" description="Low complexity" evidence="1">
    <location>
        <begin position="10"/>
        <end position="21"/>
    </location>
</feature>
<dbReference type="Proteomes" id="UP000444721">
    <property type="component" value="Unassembled WGS sequence"/>
</dbReference>
<feature type="compositionally biased region" description="Low complexity" evidence="1">
    <location>
        <begin position="126"/>
        <end position="172"/>
    </location>
</feature>
<comment type="caution">
    <text evidence="2">The sequence shown here is derived from an EMBL/GenBank/DDBJ whole genome shotgun (WGS) entry which is preliminary data.</text>
</comment>
<feature type="compositionally biased region" description="Basic residues" evidence="1">
    <location>
        <begin position="240"/>
        <end position="249"/>
    </location>
</feature>
<evidence type="ECO:0000313" key="3">
    <source>
        <dbReference type="Proteomes" id="UP000444721"/>
    </source>
</evidence>